<dbReference type="GO" id="GO:0016491">
    <property type="term" value="F:oxidoreductase activity"/>
    <property type="evidence" value="ECO:0007669"/>
    <property type="project" value="InterPro"/>
</dbReference>
<evidence type="ECO:0000313" key="2">
    <source>
        <dbReference type="Proteomes" id="UP000540423"/>
    </source>
</evidence>
<dbReference type="Proteomes" id="UP000540423">
    <property type="component" value="Unassembled WGS sequence"/>
</dbReference>
<name>A0A7X0LSJ8_9ACTN</name>
<protein>
    <submittedName>
        <fullName evidence="1">Uncharacterized protein</fullName>
    </submittedName>
</protein>
<dbReference type="InterPro" id="IPR012348">
    <property type="entry name" value="RNR-like"/>
</dbReference>
<keyword evidence="2" id="KW-1185">Reference proteome</keyword>
<accession>A0A7X0LSJ8</accession>
<gene>
    <name evidence="1" type="ORF">HNQ79_004550</name>
</gene>
<comment type="caution">
    <text evidence="1">The sequence shown here is derived from an EMBL/GenBank/DDBJ whole genome shotgun (WGS) entry which is preliminary data.</text>
</comment>
<dbReference type="Gene3D" id="1.10.620.20">
    <property type="entry name" value="Ribonucleotide Reductase, subunit A"/>
    <property type="match status" value="1"/>
</dbReference>
<proteinExistence type="predicted"/>
<dbReference type="EMBL" id="JACHEM010000012">
    <property type="protein sequence ID" value="MBB6438046.1"/>
    <property type="molecule type" value="Genomic_DNA"/>
</dbReference>
<dbReference type="RefSeq" id="WP_229923286.1">
    <property type="nucleotide sequence ID" value="NZ_BNBN01000003.1"/>
</dbReference>
<evidence type="ECO:0000313" key="1">
    <source>
        <dbReference type="EMBL" id="MBB6438046.1"/>
    </source>
</evidence>
<organism evidence="1 2">
    <name type="scientific">Streptomyces candidus</name>
    <dbReference type="NCBI Taxonomy" id="67283"/>
    <lineage>
        <taxon>Bacteria</taxon>
        <taxon>Bacillati</taxon>
        <taxon>Actinomycetota</taxon>
        <taxon>Actinomycetes</taxon>
        <taxon>Kitasatosporales</taxon>
        <taxon>Streptomycetaceae</taxon>
        <taxon>Streptomyces</taxon>
    </lineage>
</organism>
<sequence>MTKRERELAGPYIPRLIFAFLEPDYPSTALGLRAAGLGGEAVEQVMSEVYTRDRIVADVRRGAAPTLQYFVEAGALEHGATLEAFQESGLVA</sequence>
<dbReference type="AlphaFoldDB" id="A0A7X0LSJ8"/>
<reference evidence="1 2" key="1">
    <citation type="submission" date="2020-08" db="EMBL/GenBank/DDBJ databases">
        <title>Genomic Encyclopedia of Type Strains, Phase IV (KMG-IV): sequencing the most valuable type-strain genomes for metagenomic binning, comparative biology and taxonomic classification.</title>
        <authorList>
            <person name="Goeker M."/>
        </authorList>
    </citation>
    <scope>NUCLEOTIDE SEQUENCE [LARGE SCALE GENOMIC DNA]</scope>
    <source>
        <strain evidence="1 2">DSM 40141</strain>
    </source>
</reference>